<gene>
    <name evidence="2" type="ORF">PS467_09470</name>
</gene>
<dbReference type="RefSeq" id="WP_311034890.1">
    <property type="nucleotide sequence ID" value="NZ_CP117522.1"/>
</dbReference>
<keyword evidence="3" id="KW-1185">Reference proteome</keyword>
<keyword evidence="1" id="KW-0472">Membrane</keyword>
<accession>A0ABY9USM8</accession>
<evidence type="ECO:0000256" key="1">
    <source>
        <dbReference type="SAM" id="Phobius"/>
    </source>
</evidence>
<sequence>MHQLADALAASDAILVDVVVPVAQMIIAFGVLVGLCGLRKNRKLRIMSFEDRFEQRYWELMERLSPKGARDGQRRRRVSPMDEAVARSYFRHCEAELNARAAGSITHRTWGVWKEGIQSHMRRWPFARVWDDIQAEGQAADQYPRLLAFTAANPEDDPWKRGWLVSWMCCLTGVNRR</sequence>
<organism evidence="2 3">
    <name type="scientific">Streptomyces luomodiensis</name>
    <dbReference type="NCBI Taxonomy" id="3026192"/>
    <lineage>
        <taxon>Bacteria</taxon>
        <taxon>Bacillati</taxon>
        <taxon>Actinomycetota</taxon>
        <taxon>Actinomycetes</taxon>
        <taxon>Kitasatosporales</taxon>
        <taxon>Streptomycetaceae</taxon>
        <taxon>Streptomyces</taxon>
    </lineage>
</organism>
<feature type="transmembrane region" description="Helical" evidence="1">
    <location>
        <begin position="18"/>
        <end position="38"/>
    </location>
</feature>
<name>A0ABY9USM8_9ACTN</name>
<evidence type="ECO:0000313" key="3">
    <source>
        <dbReference type="Proteomes" id="UP001305606"/>
    </source>
</evidence>
<evidence type="ECO:0000313" key="2">
    <source>
        <dbReference type="EMBL" id="WNE95552.1"/>
    </source>
</evidence>
<keyword evidence="1" id="KW-0812">Transmembrane</keyword>
<keyword evidence="1" id="KW-1133">Transmembrane helix</keyword>
<reference evidence="2 3" key="1">
    <citation type="submission" date="2023-02" db="EMBL/GenBank/DDBJ databases">
        <title>Streptomyces sp. SCA4-21 with antifungal activity against Fusarium oxysporum f. sp. cubense, Streptomyces sp. SCA2-17 with antifungal activity against Fusarium oxysporum f. sp. cubense.</title>
        <authorList>
            <person name="Qi D."/>
        </authorList>
    </citation>
    <scope>NUCLEOTIDE SEQUENCE [LARGE SCALE GENOMIC DNA]</scope>
    <source>
        <strain evidence="2 3">SCA4-21</strain>
    </source>
</reference>
<dbReference type="EMBL" id="CP117522">
    <property type="protein sequence ID" value="WNE95552.1"/>
    <property type="molecule type" value="Genomic_DNA"/>
</dbReference>
<protein>
    <submittedName>
        <fullName evidence="2">Uncharacterized protein</fullName>
    </submittedName>
</protein>
<proteinExistence type="predicted"/>
<dbReference type="Proteomes" id="UP001305606">
    <property type="component" value="Chromosome"/>
</dbReference>